<keyword evidence="4" id="KW-1185">Reference proteome</keyword>
<dbReference type="RefSeq" id="WP_007780705.1">
    <property type="nucleotide sequence ID" value="NZ_CM001441.1"/>
</dbReference>
<name>H5XTC8_9FIRM</name>
<dbReference type="InterPro" id="IPR001279">
    <property type="entry name" value="Metallo-B-lactamas"/>
</dbReference>
<keyword evidence="1" id="KW-0812">Transmembrane</keyword>
<organism evidence="3 4">
    <name type="scientific">Desulfosporosinus youngiae DSM 17734</name>
    <dbReference type="NCBI Taxonomy" id="768710"/>
    <lineage>
        <taxon>Bacteria</taxon>
        <taxon>Bacillati</taxon>
        <taxon>Bacillota</taxon>
        <taxon>Clostridia</taxon>
        <taxon>Eubacteriales</taxon>
        <taxon>Desulfitobacteriaceae</taxon>
        <taxon>Desulfosporosinus</taxon>
    </lineage>
</organism>
<accession>H5XTC8</accession>
<protein>
    <submittedName>
        <fullName evidence="3">Putative Zn-dependent hydrolase of beta-lactamase fold</fullName>
    </submittedName>
</protein>
<keyword evidence="3" id="KW-0378">Hydrolase</keyword>
<keyword evidence="1" id="KW-0472">Membrane</keyword>
<sequence length="331" mass="36517">MKNQINLISSESLNPTPKRLSRRKFIGLGLLGTLGLTGGYSVIDNVFGKQSENKTGQKLVKPNFIPTPNKWSNDDVTVSWLGHASFLINFFGTRILIDPALNSHIGITPIGNLTIGPSRYIASALSSDEVGPIDLVLVSHAHTDHFDYPTLRKLQSPNTSVVTAKNTLPLWDGMKFKSINEIHWQDSKSLAGVNVTAIEGQHWGARIPWKKGMEANSLLLSKNGIHIFFGADTGYTELIKQQLSGIPIDLAIMGIGAYSPKSFEAKHATPEQAWKMAEEISAKWVIPMHWGAFNLSREPMKEPIIRFRQAASGQMEKVAIQETGGTWILPR</sequence>
<feature type="transmembrane region" description="Helical" evidence="1">
    <location>
        <begin position="25"/>
        <end position="43"/>
    </location>
</feature>
<evidence type="ECO:0000313" key="4">
    <source>
        <dbReference type="Proteomes" id="UP000005104"/>
    </source>
</evidence>
<evidence type="ECO:0000256" key="1">
    <source>
        <dbReference type="SAM" id="Phobius"/>
    </source>
</evidence>
<dbReference type="HOGENOM" id="CLU_020884_1_2_9"/>
<dbReference type="PANTHER" id="PTHR15032:SF36">
    <property type="entry name" value="METALLO-BETA-LACTAMASE DOMAIN-CONTAINING PROTEIN"/>
    <property type="match status" value="1"/>
</dbReference>
<dbReference type="Gene3D" id="3.60.15.10">
    <property type="entry name" value="Ribonuclease Z/Hydroxyacylglutathione hydrolase-like"/>
    <property type="match status" value="1"/>
</dbReference>
<gene>
    <name evidence="3" type="ORF">DesyoDRAFT_1219</name>
</gene>
<dbReference type="Pfam" id="PF12706">
    <property type="entry name" value="Lactamase_B_2"/>
    <property type="match status" value="1"/>
</dbReference>
<reference evidence="3 4" key="1">
    <citation type="submission" date="2011-11" db="EMBL/GenBank/DDBJ databases">
        <title>The Noncontiguous Finished genome of Desulfosporosinus youngiae DSM 17734.</title>
        <authorList>
            <consortium name="US DOE Joint Genome Institute (JGI-PGF)"/>
            <person name="Lucas S."/>
            <person name="Han J."/>
            <person name="Lapidus A."/>
            <person name="Cheng J.-F."/>
            <person name="Goodwin L."/>
            <person name="Pitluck S."/>
            <person name="Peters L."/>
            <person name="Ovchinnikova G."/>
            <person name="Lu M."/>
            <person name="Land M.L."/>
            <person name="Hauser L."/>
            <person name="Pester M."/>
            <person name="Spring S."/>
            <person name="Ollivier B."/>
            <person name="Rattei T."/>
            <person name="Klenk H.-P."/>
            <person name="Wagner M."/>
            <person name="Loy A."/>
            <person name="Woyke T.J."/>
        </authorList>
    </citation>
    <scope>NUCLEOTIDE SEQUENCE [LARGE SCALE GENOMIC DNA]</scope>
    <source>
        <strain evidence="3 4">DSM 17734</strain>
    </source>
</reference>
<evidence type="ECO:0000313" key="3">
    <source>
        <dbReference type="EMBL" id="EHQ88387.1"/>
    </source>
</evidence>
<proteinExistence type="predicted"/>
<dbReference type="Proteomes" id="UP000005104">
    <property type="component" value="Chromosome"/>
</dbReference>
<dbReference type="GO" id="GO:0016787">
    <property type="term" value="F:hydrolase activity"/>
    <property type="evidence" value="ECO:0007669"/>
    <property type="project" value="UniProtKB-KW"/>
</dbReference>
<dbReference type="eggNOG" id="COG2220">
    <property type="taxonomic scope" value="Bacteria"/>
</dbReference>
<dbReference type="PANTHER" id="PTHR15032">
    <property type="entry name" value="N-ACYL-PHOSPHATIDYLETHANOLAMINE-HYDROLYZING PHOSPHOLIPASE D"/>
    <property type="match status" value="1"/>
</dbReference>
<evidence type="ECO:0000259" key="2">
    <source>
        <dbReference type="Pfam" id="PF12706"/>
    </source>
</evidence>
<dbReference type="OrthoDB" id="9805728at2"/>
<dbReference type="SUPFAM" id="SSF56281">
    <property type="entry name" value="Metallo-hydrolase/oxidoreductase"/>
    <property type="match status" value="1"/>
</dbReference>
<dbReference type="EMBL" id="CM001441">
    <property type="protein sequence ID" value="EHQ88387.1"/>
    <property type="molecule type" value="Genomic_DNA"/>
</dbReference>
<dbReference type="AlphaFoldDB" id="H5XTC8"/>
<feature type="domain" description="Metallo-beta-lactamase" evidence="2">
    <location>
        <begin position="93"/>
        <end position="290"/>
    </location>
</feature>
<dbReference type="InterPro" id="IPR036866">
    <property type="entry name" value="RibonucZ/Hydroxyglut_hydro"/>
</dbReference>
<dbReference type="STRING" id="768710.DesyoDRAFT_1219"/>
<keyword evidence="1" id="KW-1133">Transmembrane helix</keyword>
<dbReference type="GO" id="GO:0005737">
    <property type="term" value="C:cytoplasm"/>
    <property type="evidence" value="ECO:0007669"/>
    <property type="project" value="TreeGrafter"/>
</dbReference>